<evidence type="ECO:0000256" key="1">
    <source>
        <dbReference type="SAM" id="Phobius"/>
    </source>
</evidence>
<dbReference type="OrthoDB" id="9800465at2"/>
<accession>A0A0S4KP90</accession>
<dbReference type="KEGG" id="nio:NITINOP_1298"/>
<feature type="transmembrane region" description="Helical" evidence="1">
    <location>
        <begin position="7"/>
        <end position="27"/>
    </location>
</feature>
<organism evidence="2 3">
    <name type="scientific">Candidatus Nitrospira inopinata</name>
    <dbReference type="NCBI Taxonomy" id="1715989"/>
    <lineage>
        <taxon>Bacteria</taxon>
        <taxon>Pseudomonadati</taxon>
        <taxon>Nitrospirota</taxon>
        <taxon>Nitrospiria</taxon>
        <taxon>Nitrospirales</taxon>
        <taxon>Nitrospiraceae</taxon>
        <taxon>Nitrospira</taxon>
    </lineage>
</organism>
<sequence>MALRSFLWWFMIGALLTLSVLMVQGGVRDLWEGTQRAGETNIFVYFGTTLLGGGLLAGCVALIMNRLR</sequence>
<gene>
    <name evidence="2" type="ORF">NITINOP_1298</name>
</gene>
<dbReference type="STRING" id="1715989.NITINOP_1298"/>
<keyword evidence="1" id="KW-0472">Membrane</keyword>
<evidence type="ECO:0000313" key="3">
    <source>
        <dbReference type="Proteomes" id="UP000066284"/>
    </source>
</evidence>
<proteinExistence type="predicted"/>
<keyword evidence="3" id="KW-1185">Reference proteome</keyword>
<evidence type="ECO:0000313" key="2">
    <source>
        <dbReference type="EMBL" id="CUQ66273.1"/>
    </source>
</evidence>
<name>A0A0S4KP90_9BACT</name>
<feature type="transmembrane region" description="Helical" evidence="1">
    <location>
        <begin position="42"/>
        <end position="64"/>
    </location>
</feature>
<protein>
    <submittedName>
        <fullName evidence="2">Uncharacterized protein</fullName>
    </submittedName>
</protein>
<keyword evidence="1" id="KW-1133">Transmembrane helix</keyword>
<reference evidence="3" key="1">
    <citation type="submission" date="2015-09" db="EMBL/GenBank/DDBJ databases">
        <authorList>
            <person name="Daims H."/>
        </authorList>
    </citation>
    <scope>NUCLEOTIDE SEQUENCE [LARGE SCALE GENOMIC DNA]</scope>
</reference>
<dbReference type="Proteomes" id="UP000066284">
    <property type="component" value="Chromosome 1"/>
</dbReference>
<dbReference type="AlphaFoldDB" id="A0A0S4KP90"/>
<dbReference type="RefSeq" id="WP_062484213.1">
    <property type="nucleotide sequence ID" value="NZ_LN885086.1"/>
</dbReference>
<dbReference type="EMBL" id="LN885086">
    <property type="protein sequence ID" value="CUQ66273.1"/>
    <property type="molecule type" value="Genomic_DNA"/>
</dbReference>
<keyword evidence="1" id="KW-0812">Transmembrane</keyword>